<evidence type="ECO:0000313" key="2">
    <source>
        <dbReference type="EMBL" id="PLT54522.1"/>
    </source>
</evidence>
<feature type="transmembrane region" description="Helical" evidence="1">
    <location>
        <begin position="291"/>
        <end position="311"/>
    </location>
</feature>
<protein>
    <submittedName>
        <fullName evidence="2">Uncharacterized protein</fullName>
    </submittedName>
</protein>
<evidence type="ECO:0000313" key="3">
    <source>
        <dbReference type="Proteomes" id="UP000234849"/>
    </source>
</evidence>
<organism evidence="2 3">
    <name type="scientific">Mediterraneibacter gnavus</name>
    <name type="common">Ruminococcus gnavus</name>
    <dbReference type="NCBI Taxonomy" id="33038"/>
    <lineage>
        <taxon>Bacteria</taxon>
        <taxon>Bacillati</taxon>
        <taxon>Bacillota</taxon>
        <taxon>Clostridia</taxon>
        <taxon>Lachnospirales</taxon>
        <taxon>Lachnospiraceae</taxon>
        <taxon>Mediterraneibacter</taxon>
    </lineage>
</organism>
<dbReference type="AlphaFoldDB" id="A0A2N5NHA0"/>
<feature type="transmembrane region" description="Helical" evidence="1">
    <location>
        <begin position="235"/>
        <end position="256"/>
    </location>
</feature>
<dbReference type="RefSeq" id="WP_101879810.1">
    <property type="nucleotide sequence ID" value="NZ_NIHM01000012.1"/>
</dbReference>
<comment type="caution">
    <text evidence="2">The sequence shown here is derived from an EMBL/GenBank/DDBJ whole genome shotgun (WGS) entry which is preliminary data.</text>
</comment>
<feature type="transmembrane region" description="Helical" evidence="1">
    <location>
        <begin position="391"/>
        <end position="417"/>
    </location>
</feature>
<keyword evidence="1" id="KW-0812">Transmembrane</keyword>
<sequence>MSLIEVLLSSAVIVAVIQYFQGEKNNKLQYITEERAKWRKEIKEIISEIRIADFQTIEKCLTDLGKNLNAYGYCPDGKYEKNNLDFFQDEHIWREIDIIKKAVNEHNTSSFNKSKENIIHYLFLLLKFDWERSKQEIKGEKAIPVSIALFGLSLIISIFSVYSLNDIQENPLECFIFSSVISMMYVFSWIIYGTERIEILKEKKWYLKIDRVLASWLVAAFELVGLFILEYKWENLGLAIPFMAVAVLLIPCLMLSKKEMYRKYDKKINQMLNVEVNVYQRRNNSKMKTNITIGHVGITVILLIYLIFTIYVQEIAASILSTITLIIIENKYFGEQKMKIKLQKAVEEEQKLCLNELRIELIKKYADSMLALISLDFSIISMLYGTQTHNITKIIASVVFAFFIVLILGIGILAIMYKHSSVDNIIFKLCKENMVDHNKLTYVSGNQIKEVMNENN</sequence>
<feature type="transmembrane region" description="Helical" evidence="1">
    <location>
        <begin position="175"/>
        <end position="192"/>
    </location>
</feature>
<gene>
    <name evidence="2" type="ORF">CDL18_09610</name>
</gene>
<proteinExistence type="predicted"/>
<keyword evidence="1" id="KW-1133">Transmembrane helix</keyword>
<feature type="transmembrane region" description="Helical" evidence="1">
    <location>
        <begin position="142"/>
        <end position="163"/>
    </location>
</feature>
<dbReference type="EMBL" id="NIHM01000012">
    <property type="protein sequence ID" value="PLT54522.1"/>
    <property type="molecule type" value="Genomic_DNA"/>
</dbReference>
<evidence type="ECO:0000256" key="1">
    <source>
        <dbReference type="SAM" id="Phobius"/>
    </source>
</evidence>
<feature type="transmembrane region" description="Helical" evidence="1">
    <location>
        <begin position="212"/>
        <end position="229"/>
    </location>
</feature>
<feature type="transmembrane region" description="Helical" evidence="1">
    <location>
        <begin position="317"/>
        <end position="334"/>
    </location>
</feature>
<keyword evidence="1" id="KW-0472">Membrane</keyword>
<dbReference type="Proteomes" id="UP000234849">
    <property type="component" value="Unassembled WGS sequence"/>
</dbReference>
<name>A0A2N5NHA0_MEDGN</name>
<reference evidence="2 3" key="1">
    <citation type="journal article" date="2017" name="Genome Med.">
        <title>A novel Ruminococcus gnavus clade enriched in inflammatory bowel disease patients.</title>
        <authorList>
            <person name="Hall A.B."/>
            <person name="Yassour M."/>
            <person name="Sauk J."/>
            <person name="Garner A."/>
            <person name="Jiang X."/>
            <person name="Arthur T."/>
            <person name="Lagoudas G.K."/>
            <person name="Vatanen T."/>
            <person name="Fornelos N."/>
            <person name="Wilson R."/>
            <person name="Bertha M."/>
            <person name="Cohen M."/>
            <person name="Garber J."/>
            <person name="Khalili H."/>
            <person name="Gevers D."/>
            <person name="Ananthakrishnan A.N."/>
            <person name="Kugathasan S."/>
            <person name="Lander E.S."/>
            <person name="Blainey P."/>
            <person name="Vlamakis H."/>
            <person name="Xavier R.J."/>
            <person name="Huttenhower C."/>
        </authorList>
    </citation>
    <scope>NUCLEOTIDE SEQUENCE [LARGE SCALE GENOMIC DNA]</scope>
    <source>
        <strain evidence="2 3">RJX1118</strain>
    </source>
</reference>
<accession>A0A2N5NHA0</accession>